<dbReference type="InterPro" id="IPR051531">
    <property type="entry name" value="N-acetyltransferase"/>
</dbReference>
<name>A0ABN2GD64_9ACTN</name>
<comment type="caution">
    <text evidence="2">The sequence shown here is derived from an EMBL/GenBank/DDBJ whole genome shotgun (WGS) entry which is preliminary data.</text>
</comment>
<accession>A0ABN2GD64</accession>
<gene>
    <name evidence="2" type="ORF">GCM10009745_09460</name>
</gene>
<feature type="domain" description="N-acetyltransferase" evidence="1">
    <location>
        <begin position="17"/>
        <end position="172"/>
    </location>
</feature>
<evidence type="ECO:0000313" key="3">
    <source>
        <dbReference type="Proteomes" id="UP001500280"/>
    </source>
</evidence>
<evidence type="ECO:0000313" key="2">
    <source>
        <dbReference type="EMBL" id="GAA1669110.1"/>
    </source>
</evidence>
<keyword evidence="3" id="KW-1185">Reference proteome</keyword>
<reference evidence="2 3" key="1">
    <citation type="journal article" date="2019" name="Int. J. Syst. Evol. Microbiol.">
        <title>The Global Catalogue of Microorganisms (GCM) 10K type strain sequencing project: providing services to taxonomists for standard genome sequencing and annotation.</title>
        <authorList>
            <consortium name="The Broad Institute Genomics Platform"/>
            <consortium name="The Broad Institute Genome Sequencing Center for Infectious Disease"/>
            <person name="Wu L."/>
            <person name="Ma J."/>
        </authorList>
    </citation>
    <scope>NUCLEOTIDE SEQUENCE [LARGE SCALE GENOMIC DNA]</scope>
    <source>
        <strain evidence="2 3">JCM 14307</strain>
    </source>
</reference>
<dbReference type="PROSITE" id="PS51186">
    <property type="entry name" value="GNAT"/>
    <property type="match status" value="1"/>
</dbReference>
<dbReference type="Pfam" id="PF13302">
    <property type="entry name" value="Acetyltransf_3"/>
    <property type="match status" value="1"/>
</dbReference>
<organism evidence="2 3">
    <name type="scientific">Kribbella yunnanensis</name>
    <dbReference type="NCBI Taxonomy" id="190194"/>
    <lineage>
        <taxon>Bacteria</taxon>
        <taxon>Bacillati</taxon>
        <taxon>Actinomycetota</taxon>
        <taxon>Actinomycetes</taxon>
        <taxon>Propionibacteriales</taxon>
        <taxon>Kribbellaceae</taxon>
        <taxon>Kribbella</taxon>
    </lineage>
</organism>
<dbReference type="Proteomes" id="UP001500280">
    <property type="component" value="Unassembled WGS sequence"/>
</dbReference>
<dbReference type="InterPro" id="IPR000182">
    <property type="entry name" value="GNAT_dom"/>
</dbReference>
<dbReference type="Gene3D" id="3.40.630.30">
    <property type="match status" value="1"/>
</dbReference>
<dbReference type="PANTHER" id="PTHR43792">
    <property type="entry name" value="GNAT FAMILY, PUTATIVE (AFU_ORTHOLOGUE AFUA_3G00765)-RELATED-RELATED"/>
    <property type="match status" value="1"/>
</dbReference>
<dbReference type="SUPFAM" id="SSF55729">
    <property type="entry name" value="Acyl-CoA N-acyltransferases (Nat)"/>
    <property type="match status" value="1"/>
</dbReference>
<dbReference type="RefSeq" id="WP_344145490.1">
    <property type="nucleotide sequence ID" value="NZ_BAAANF010000002.1"/>
</dbReference>
<proteinExistence type="predicted"/>
<protein>
    <submittedName>
        <fullName evidence="2">GNAT family N-acetyltransferase</fullName>
    </submittedName>
</protein>
<sequence length="179" mass="19293">MLGSVAWPPVPIRTERLVLRESEGRDRAAIVELLASAEVGAYVGGAQDRGELERALPEVPGQRPGFFVVELDGSAIGTVTLSGRNVESPDYLHPEAGDVELGYLFLPHTWGRGYAAEACAAALAWFATTHPGEGVVLTTQTANERSLRLATKLGFTELTRYHAYGTEQCLATWSGRVQP</sequence>
<dbReference type="InterPro" id="IPR016181">
    <property type="entry name" value="Acyl_CoA_acyltransferase"/>
</dbReference>
<evidence type="ECO:0000259" key="1">
    <source>
        <dbReference type="PROSITE" id="PS51186"/>
    </source>
</evidence>
<dbReference type="PANTHER" id="PTHR43792:SF1">
    <property type="entry name" value="N-ACETYLTRANSFERASE DOMAIN-CONTAINING PROTEIN"/>
    <property type="match status" value="1"/>
</dbReference>
<dbReference type="EMBL" id="BAAANF010000002">
    <property type="protein sequence ID" value="GAA1669110.1"/>
    <property type="molecule type" value="Genomic_DNA"/>
</dbReference>